<dbReference type="RefSeq" id="WP_132971795.1">
    <property type="nucleotide sequence ID" value="NZ_SMFX01000001.1"/>
</dbReference>
<dbReference type="PANTHER" id="PTHR30087:SF0">
    <property type="entry name" value="INNER MEMBRANE PROTEIN"/>
    <property type="match status" value="1"/>
</dbReference>
<dbReference type="Proteomes" id="UP000295707">
    <property type="component" value="Unassembled WGS sequence"/>
</dbReference>
<dbReference type="InterPro" id="IPR007553">
    <property type="entry name" value="2-thiour_desulf"/>
</dbReference>
<dbReference type="Pfam" id="PF04463">
    <property type="entry name" value="2-thiour_desulf"/>
    <property type="match status" value="1"/>
</dbReference>
<dbReference type="OrthoDB" id="495783at2"/>
<sequence length="176" mass="18872">MEQPNRPRVAVSSCLLGEPVRYDGGHKRSDCVTDLLSTCFDWFPVCPEVAIGLGVPRPPIQLVKLHDGVHALGADNPSLDVTAALQACAQQLAVQLADANGYIFKSRSPSCGLTDADLFNSEGYVTGQAPGIFAATIQACLPDLPLIDEILLDDPVAREAFIQQVKVYRPAGEELK</sequence>
<evidence type="ECO:0000313" key="1">
    <source>
        <dbReference type="EMBL" id="TCK17961.1"/>
    </source>
</evidence>
<organism evidence="1 2">
    <name type="scientific">Thiogranum longum</name>
    <dbReference type="NCBI Taxonomy" id="1537524"/>
    <lineage>
        <taxon>Bacteria</taxon>
        <taxon>Pseudomonadati</taxon>
        <taxon>Pseudomonadota</taxon>
        <taxon>Gammaproteobacteria</taxon>
        <taxon>Chromatiales</taxon>
        <taxon>Ectothiorhodospiraceae</taxon>
        <taxon>Thiogranum</taxon>
    </lineage>
</organism>
<name>A0A4R1HBI1_9GAMM</name>
<accession>A0A4R1HBI1</accession>
<protein>
    <submittedName>
        <fullName evidence="1">Uncharacterized protein YbbK (DUF523 family)</fullName>
    </submittedName>
</protein>
<dbReference type="AlphaFoldDB" id="A0A4R1HBI1"/>
<evidence type="ECO:0000313" key="2">
    <source>
        <dbReference type="Proteomes" id="UP000295707"/>
    </source>
</evidence>
<proteinExistence type="predicted"/>
<gene>
    <name evidence="1" type="ORF">DFR30_1215</name>
</gene>
<dbReference type="EMBL" id="SMFX01000001">
    <property type="protein sequence ID" value="TCK17961.1"/>
    <property type="molecule type" value="Genomic_DNA"/>
</dbReference>
<reference evidence="1 2" key="1">
    <citation type="submission" date="2019-03" db="EMBL/GenBank/DDBJ databases">
        <title>Genomic Encyclopedia of Type Strains, Phase IV (KMG-IV): sequencing the most valuable type-strain genomes for metagenomic binning, comparative biology and taxonomic classification.</title>
        <authorList>
            <person name="Goeker M."/>
        </authorList>
    </citation>
    <scope>NUCLEOTIDE SEQUENCE [LARGE SCALE GENOMIC DNA]</scope>
    <source>
        <strain evidence="1 2">DSM 19610</strain>
    </source>
</reference>
<dbReference type="PANTHER" id="PTHR30087">
    <property type="entry name" value="INNER MEMBRANE PROTEIN"/>
    <property type="match status" value="1"/>
</dbReference>
<keyword evidence="2" id="KW-1185">Reference proteome</keyword>
<comment type="caution">
    <text evidence="1">The sequence shown here is derived from an EMBL/GenBank/DDBJ whole genome shotgun (WGS) entry which is preliminary data.</text>
</comment>